<organism evidence="1 2">
    <name type="scientific">Olea europaea subsp. europaea</name>
    <dbReference type="NCBI Taxonomy" id="158383"/>
    <lineage>
        <taxon>Eukaryota</taxon>
        <taxon>Viridiplantae</taxon>
        <taxon>Streptophyta</taxon>
        <taxon>Embryophyta</taxon>
        <taxon>Tracheophyta</taxon>
        <taxon>Spermatophyta</taxon>
        <taxon>Magnoliopsida</taxon>
        <taxon>eudicotyledons</taxon>
        <taxon>Gunneridae</taxon>
        <taxon>Pentapetalae</taxon>
        <taxon>asterids</taxon>
        <taxon>lamiids</taxon>
        <taxon>Lamiales</taxon>
        <taxon>Oleaceae</taxon>
        <taxon>Oleeae</taxon>
        <taxon>Olea</taxon>
    </lineage>
</organism>
<dbReference type="AlphaFoldDB" id="A0A8S0TSC5"/>
<dbReference type="Gramene" id="OE9A109124T1">
    <property type="protein sequence ID" value="OE9A109124C1"/>
    <property type="gene ID" value="OE9A109124"/>
</dbReference>
<comment type="caution">
    <text evidence="1">The sequence shown here is derived from an EMBL/GenBank/DDBJ whole genome shotgun (WGS) entry which is preliminary data.</text>
</comment>
<accession>A0A8S0TSC5</accession>
<sequence>MLRMSSIIDEMELFTINVFQSPHRKPMDPSYSSESALEPQVDAPTKSIASFQNMVSARVIKGRTLELEHSNLAGPDVKFKTVINYERTLDPKHFIGITFSPQEGYIAKSDES</sequence>
<proteinExistence type="predicted"/>
<protein>
    <submittedName>
        <fullName evidence="1">Uncharacterized protein</fullName>
    </submittedName>
</protein>
<dbReference type="EMBL" id="CACTIH010007260">
    <property type="protein sequence ID" value="CAA3006449.1"/>
    <property type="molecule type" value="Genomic_DNA"/>
</dbReference>
<evidence type="ECO:0000313" key="2">
    <source>
        <dbReference type="Proteomes" id="UP000594638"/>
    </source>
</evidence>
<name>A0A8S0TSC5_OLEEU</name>
<evidence type="ECO:0000313" key="1">
    <source>
        <dbReference type="EMBL" id="CAA3006449.1"/>
    </source>
</evidence>
<gene>
    <name evidence="1" type="ORF">OLEA9_A109124</name>
</gene>
<reference evidence="1 2" key="1">
    <citation type="submission" date="2019-12" db="EMBL/GenBank/DDBJ databases">
        <authorList>
            <person name="Alioto T."/>
            <person name="Alioto T."/>
            <person name="Gomez Garrido J."/>
        </authorList>
    </citation>
    <scope>NUCLEOTIDE SEQUENCE [LARGE SCALE GENOMIC DNA]</scope>
</reference>
<keyword evidence="2" id="KW-1185">Reference proteome</keyword>
<dbReference type="Proteomes" id="UP000594638">
    <property type="component" value="Unassembled WGS sequence"/>
</dbReference>